<feature type="chain" id="PRO_5040754895" evidence="1">
    <location>
        <begin position="22"/>
        <end position="161"/>
    </location>
</feature>
<evidence type="ECO:0000313" key="4">
    <source>
        <dbReference type="Proteomes" id="UP001154255"/>
    </source>
</evidence>
<accession>A0A9W4TMK1</accession>
<dbReference type="AlphaFoldDB" id="A0A9W4TMK1"/>
<dbReference type="Proteomes" id="UP001154255">
    <property type="component" value="Unassembled WGS sequence"/>
</dbReference>
<evidence type="ECO:0000256" key="1">
    <source>
        <dbReference type="SAM" id="SignalP"/>
    </source>
</evidence>
<keyword evidence="1" id="KW-0732">Signal</keyword>
<evidence type="ECO:0000313" key="5">
    <source>
        <dbReference type="Proteomes" id="UP001154259"/>
    </source>
</evidence>
<protein>
    <submittedName>
        <fullName evidence="2">Uncharacterized protein</fullName>
    </submittedName>
</protein>
<gene>
    <name evidence="3" type="ORF">R53529_LOCUS790</name>
    <name evidence="2" type="ORF">R53530_LOCUS311</name>
</gene>
<keyword evidence="5" id="KW-1185">Reference proteome</keyword>
<organism evidence="2 4">
    <name type="scientific">Commensalibacter communis</name>
    <dbReference type="NCBI Taxonomy" id="2972786"/>
    <lineage>
        <taxon>Bacteria</taxon>
        <taxon>Pseudomonadati</taxon>
        <taxon>Pseudomonadota</taxon>
        <taxon>Alphaproteobacteria</taxon>
        <taxon>Acetobacterales</taxon>
        <taxon>Acetobacteraceae</taxon>
    </lineage>
</organism>
<dbReference type="EMBL" id="CAMXCS010000001">
    <property type="protein sequence ID" value="CAI3935528.1"/>
    <property type="molecule type" value="Genomic_DNA"/>
</dbReference>
<dbReference type="EMBL" id="CAMXCM010000001">
    <property type="protein sequence ID" value="CAI3925436.1"/>
    <property type="molecule type" value="Genomic_DNA"/>
</dbReference>
<dbReference type="Proteomes" id="UP001154259">
    <property type="component" value="Unassembled WGS sequence"/>
</dbReference>
<comment type="caution">
    <text evidence="2">The sequence shown here is derived from an EMBL/GenBank/DDBJ whole genome shotgun (WGS) entry which is preliminary data.</text>
</comment>
<name>A0A9W4TMK1_9PROT</name>
<dbReference type="RefSeq" id="WP_271789219.1">
    <property type="nucleotide sequence ID" value="NZ_CAMXCM010000001.1"/>
</dbReference>
<feature type="signal peptide" evidence="1">
    <location>
        <begin position="1"/>
        <end position="21"/>
    </location>
</feature>
<proteinExistence type="predicted"/>
<reference evidence="2" key="1">
    <citation type="submission" date="2022-10" db="EMBL/GenBank/DDBJ databases">
        <authorList>
            <person name="Botero Cardona J."/>
        </authorList>
    </citation>
    <scope>NUCLEOTIDE SEQUENCE</scope>
    <source>
        <strain evidence="2">LMG 31819</strain>
        <strain evidence="3">R-53529</strain>
    </source>
</reference>
<sequence length="161" mass="18242">MKYSYLFITLLISFSPLIAKAEAPKMSQKAVNETVDKYGAIYCKEGLNALKEAVQECYKNTPDTSPELDKCIVADRALASIAVRKNIKYENIYGPFKKDPSTIDPYYSAEIHNPREKYYLSSPRFTKDPTLSKLDHFELSGYFPGFASLPDILTKRCPGTY</sequence>
<evidence type="ECO:0000313" key="2">
    <source>
        <dbReference type="EMBL" id="CAI3925436.1"/>
    </source>
</evidence>
<evidence type="ECO:0000313" key="3">
    <source>
        <dbReference type="EMBL" id="CAI3935528.1"/>
    </source>
</evidence>